<comment type="caution">
    <text evidence="3">The sequence shown here is derived from an EMBL/GenBank/DDBJ whole genome shotgun (WGS) entry which is preliminary data.</text>
</comment>
<feature type="compositionally biased region" description="Gly residues" evidence="1">
    <location>
        <begin position="64"/>
        <end position="76"/>
    </location>
</feature>
<name>A0ABT6NZ88_9BACT</name>
<feature type="signal peptide" evidence="2">
    <location>
        <begin position="1"/>
        <end position="18"/>
    </location>
</feature>
<keyword evidence="4" id="KW-1185">Reference proteome</keyword>
<sequence length="402" mass="39696">MRTTSVPLSLLPALAVLAAACGQFVSLGGGSGSGGAGGGPDPGDPTSSSTSDGTSVTTSATTGNGAGGSGAGGEGGAPSSSGSGSGVGGNGGGVGGNGGGVNNAPCDDDLALDDADPFHAAQAIELCTLAAGPDDPGLQDARWVLPDGTPIPPGYDLPYALGHGLFDGFGPNVLPRAGKRLLALSSGAARRPGEPGYAAPMGGYTKNYHHAPPEGFPKSSPACPGVLTGQPYDGVALEVTLRAPIGTVGFSFDFNYYTAEFPSFICSSFNDAFVALLSPTPPGQTDGNISFDGQGNVISVNNVFLDVCACQGGPPCSVGGTVYPCSLGAGELSGTGYDTGQGHGATGWLTTAAPMQGGKTFTVRFAVYDSGDAVLDSAALVDHFRWISTGEPVVKTYRPVPP</sequence>
<dbReference type="PROSITE" id="PS51257">
    <property type="entry name" value="PROKAR_LIPOPROTEIN"/>
    <property type="match status" value="1"/>
</dbReference>
<feature type="compositionally biased region" description="Gly residues" evidence="1">
    <location>
        <begin position="83"/>
        <end position="96"/>
    </location>
</feature>
<protein>
    <submittedName>
        <fullName evidence="3">Choice-of-anchor L domain-containing protein</fullName>
    </submittedName>
</protein>
<dbReference type="RefSeq" id="WP_284721080.1">
    <property type="nucleotide sequence ID" value="NZ_JARZHI010000032.1"/>
</dbReference>
<dbReference type="InterPro" id="IPR049804">
    <property type="entry name" value="Choice_anch_L"/>
</dbReference>
<keyword evidence="2" id="KW-0732">Signal</keyword>
<gene>
    <name evidence="3" type="ORF">QHF89_29500</name>
</gene>
<feature type="compositionally biased region" description="Gly residues" evidence="1">
    <location>
        <begin position="32"/>
        <end position="41"/>
    </location>
</feature>
<feature type="chain" id="PRO_5046626767" evidence="2">
    <location>
        <begin position="19"/>
        <end position="402"/>
    </location>
</feature>
<feature type="region of interest" description="Disordered" evidence="1">
    <location>
        <begin position="32"/>
        <end position="96"/>
    </location>
</feature>
<evidence type="ECO:0000256" key="1">
    <source>
        <dbReference type="SAM" id="MobiDB-lite"/>
    </source>
</evidence>
<dbReference type="EMBL" id="JARZHI010000032">
    <property type="protein sequence ID" value="MDI1433671.1"/>
    <property type="molecule type" value="Genomic_DNA"/>
</dbReference>
<evidence type="ECO:0000313" key="3">
    <source>
        <dbReference type="EMBL" id="MDI1433671.1"/>
    </source>
</evidence>
<dbReference type="Proteomes" id="UP001160301">
    <property type="component" value="Unassembled WGS sequence"/>
</dbReference>
<evidence type="ECO:0000313" key="4">
    <source>
        <dbReference type="Proteomes" id="UP001160301"/>
    </source>
</evidence>
<accession>A0ABT6NZ88</accession>
<feature type="compositionally biased region" description="Low complexity" evidence="1">
    <location>
        <begin position="44"/>
        <end position="63"/>
    </location>
</feature>
<dbReference type="NCBIfam" id="NF038133">
    <property type="entry name" value="choice_anch_L"/>
    <property type="match status" value="1"/>
</dbReference>
<reference evidence="3 4" key="1">
    <citation type="submission" date="2023-04" db="EMBL/GenBank/DDBJ databases">
        <title>The genome sequence of Polyangium sorediatum DSM14670.</title>
        <authorList>
            <person name="Zhang X."/>
        </authorList>
    </citation>
    <scope>NUCLEOTIDE SEQUENCE [LARGE SCALE GENOMIC DNA]</scope>
    <source>
        <strain evidence="3 4">DSM 14670</strain>
    </source>
</reference>
<proteinExistence type="predicted"/>
<evidence type="ECO:0000256" key="2">
    <source>
        <dbReference type="SAM" id="SignalP"/>
    </source>
</evidence>
<organism evidence="3 4">
    <name type="scientific">Polyangium sorediatum</name>
    <dbReference type="NCBI Taxonomy" id="889274"/>
    <lineage>
        <taxon>Bacteria</taxon>
        <taxon>Pseudomonadati</taxon>
        <taxon>Myxococcota</taxon>
        <taxon>Polyangia</taxon>
        <taxon>Polyangiales</taxon>
        <taxon>Polyangiaceae</taxon>
        <taxon>Polyangium</taxon>
    </lineage>
</organism>